<feature type="compositionally biased region" description="Low complexity" evidence="5">
    <location>
        <begin position="165"/>
        <end position="197"/>
    </location>
</feature>
<feature type="compositionally biased region" description="Low complexity" evidence="5">
    <location>
        <begin position="110"/>
        <end position="119"/>
    </location>
</feature>
<evidence type="ECO:0000256" key="1">
    <source>
        <dbReference type="ARBA" id="ARBA00004123"/>
    </source>
</evidence>
<feature type="compositionally biased region" description="Polar residues" evidence="5">
    <location>
        <begin position="124"/>
        <end position="136"/>
    </location>
</feature>
<dbReference type="GO" id="GO:0000993">
    <property type="term" value="F:RNA polymerase II complex binding"/>
    <property type="evidence" value="ECO:0007669"/>
    <property type="project" value="TreeGrafter"/>
</dbReference>
<name>A0AAD4MVB0_9BILA</name>
<dbReference type="Pfam" id="PF00397">
    <property type="entry name" value="WW"/>
    <property type="match status" value="1"/>
</dbReference>
<evidence type="ECO:0000313" key="8">
    <source>
        <dbReference type="Proteomes" id="UP001201812"/>
    </source>
</evidence>
<dbReference type="AlphaFoldDB" id="A0AAD4MVB0"/>
<dbReference type="InterPro" id="IPR001202">
    <property type="entry name" value="WW_dom"/>
</dbReference>
<reference evidence="7" key="1">
    <citation type="submission" date="2022-01" db="EMBL/GenBank/DDBJ databases">
        <title>Genome Sequence Resource for Two Populations of Ditylenchus destructor, the Migratory Endoparasitic Phytonematode.</title>
        <authorList>
            <person name="Zhang H."/>
            <person name="Lin R."/>
            <person name="Xie B."/>
        </authorList>
    </citation>
    <scope>NUCLEOTIDE SEQUENCE</scope>
    <source>
        <strain evidence="7">BazhouSP</strain>
    </source>
</reference>
<dbReference type="EMBL" id="JAKKPZ010000036">
    <property type="protein sequence ID" value="KAI1708253.1"/>
    <property type="molecule type" value="Genomic_DNA"/>
</dbReference>
<keyword evidence="4" id="KW-0175">Coiled coil</keyword>
<evidence type="ECO:0000256" key="2">
    <source>
        <dbReference type="ARBA" id="ARBA00022853"/>
    </source>
</evidence>
<dbReference type="CDD" id="cd00201">
    <property type="entry name" value="WW"/>
    <property type="match status" value="1"/>
</dbReference>
<feature type="compositionally biased region" description="Polar residues" evidence="5">
    <location>
        <begin position="79"/>
        <end position="102"/>
    </location>
</feature>
<feature type="domain" description="WW" evidence="6">
    <location>
        <begin position="18"/>
        <end position="45"/>
    </location>
</feature>
<proteinExistence type="predicted"/>
<feature type="compositionally biased region" description="Basic residues" evidence="5">
    <location>
        <begin position="148"/>
        <end position="164"/>
    </location>
</feature>
<dbReference type="SMART" id="SM00456">
    <property type="entry name" value="WW"/>
    <property type="match status" value="1"/>
</dbReference>
<evidence type="ECO:0000313" key="7">
    <source>
        <dbReference type="EMBL" id="KAI1708253.1"/>
    </source>
</evidence>
<dbReference type="Gene3D" id="2.20.70.10">
    <property type="match status" value="1"/>
</dbReference>
<keyword evidence="8" id="KW-1185">Reference proteome</keyword>
<dbReference type="GO" id="GO:0005634">
    <property type="term" value="C:nucleus"/>
    <property type="evidence" value="ECO:0007669"/>
    <property type="project" value="UniProtKB-SubCell"/>
</dbReference>
<dbReference type="PROSITE" id="PS01159">
    <property type="entry name" value="WW_DOMAIN_1"/>
    <property type="match status" value="1"/>
</dbReference>
<dbReference type="InterPro" id="IPR036020">
    <property type="entry name" value="WW_dom_sf"/>
</dbReference>
<dbReference type="InterPro" id="IPR038867">
    <property type="entry name" value="WAC"/>
</dbReference>
<comment type="caution">
    <text evidence="7">The sequence shown here is derived from an EMBL/GenBank/DDBJ whole genome shotgun (WGS) entry which is preliminary data.</text>
</comment>
<gene>
    <name evidence="7" type="ORF">DdX_11931</name>
</gene>
<dbReference type="GO" id="GO:1904263">
    <property type="term" value="P:positive regulation of TORC1 signaling"/>
    <property type="evidence" value="ECO:0007669"/>
    <property type="project" value="TreeGrafter"/>
</dbReference>
<evidence type="ECO:0000256" key="4">
    <source>
        <dbReference type="SAM" id="Coils"/>
    </source>
</evidence>
<feature type="region of interest" description="Disordered" evidence="5">
    <location>
        <begin position="19"/>
        <end position="274"/>
    </location>
</feature>
<dbReference type="GO" id="GO:0006325">
    <property type="term" value="P:chromatin organization"/>
    <property type="evidence" value="ECO:0007669"/>
    <property type="project" value="UniProtKB-KW"/>
</dbReference>
<keyword evidence="2" id="KW-0156">Chromatin regulator</keyword>
<evidence type="ECO:0000259" key="6">
    <source>
        <dbReference type="PROSITE" id="PS50020"/>
    </source>
</evidence>
<dbReference type="PANTHER" id="PTHR15911:SF6">
    <property type="entry name" value="WW DOMAIN-CONTAINING ADAPTER PROTEIN WITH COILED-COIL"/>
    <property type="match status" value="1"/>
</dbReference>
<organism evidence="7 8">
    <name type="scientific">Ditylenchus destructor</name>
    <dbReference type="NCBI Taxonomy" id="166010"/>
    <lineage>
        <taxon>Eukaryota</taxon>
        <taxon>Metazoa</taxon>
        <taxon>Ecdysozoa</taxon>
        <taxon>Nematoda</taxon>
        <taxon>Chromadorea</taxon>
        <taxon>Rhabditida</taxon>
        <taxon>Tylenchina</taxon>
        <taxon>Tylenchomorpha</taxon>
        <taxon>Sphaerularioidea</taxon>
        <taxon>Anguinidae</taxon>
        <taxon>Anguininae</taxon>
        <taxon>Ditylenchus</taxon>
    </lineage>
</organism>
<feature type="coiled-coil region" evidence="4">
    <location>
        <begin position="372"/>
        <end position="399"/>
    </location>
</feature>
<sequence>MMDNSSPKMVRLKEFGVWSEQTSSSGKRYYYNRDTEVSQWEKPTEWKEHERALSAKKEASKAAKSAPKESSKSQQQPLTTSVKSQTNVTSNAAEVNHSSMPSHRNHVSSHKSTATTSAAGIKPTSASHHSQHSRSNGVKRPREEDRHDRHHHRSSGTSNSHHHVSQSTSSAANANNHSRSSLPHPSNGGHSNMGSNSVETPSNRHSSHSKYQTVSNSQPSPSSFATTKLDTTTDSISVANATTASIDRSTPVRKAHSPRSAAREQPAVPETPKISQMETQRVMSAFSAQPVPVNSSNGVTAPIEQANDVNAGNHDSISVVSMEIDPAPQEPPTPTFQEQKYLKYFRADLTQHRKNWTSENCAVEARKYADRNIKQTANLEALDNDINSLRNLVKAADVKCLLLAQKLAFVREHISSLETKNHSM</sequence>
<comment type="subcellular location">
    <subcellularLocation>
        <location evidence="1">Nucleus</location>
    </subcellularLocation>
</comment>
<dbReference type="PROSITE" id="PS50020">
    <property type="entry name" value="WW_DOMAIN_2"/>
    <property type="match status" value="1"/>
</dbReference>
<dbReference type="Proteomes" id="UP001201812">
    <property type="component" value="Unassembled WGS sequence"/>
</dbReference>
<dbReference type="GO" id="GO:0010506">
    <property type="term" value="P:regulation of autophagy"/>
    <property type="evidence" value="ECO:0007669"/>
    <property type="project" value="TreeGrafter"/>
</dbReference>
<dbReference type="GO" id="GO:0003682">
    <property type="term" value="F:chromatin binding"/>
    <property type="evidence" value="ECO:0007669"/>
    <property type="project" value="TreeGrafter"/>
</dbReference>
<protein>
    <submittedName>
        <fullName evidence="7">WW domain-containing protein</fullName>
    </submittedName>
</protein>
<accession>A0AAD4MVB0</accession>
<feature type="compositionally biased region" description="Polar residues" evidence="5">
    <location>
        <begin position="198"/>
        <end position="248"/>
    </location>
</feature>
<evidence type="ECO:0000256" key="5">
    <source>
        <dbReference type="SAM" id="MobiDB-lite"/>
    </source>
</evidence>
<dbReference type="SUPFAM" id="SSF51045">
    <property type="entry name" value="WW domain"/>
    <property type="match status" value="1"/>
</dbReference>
<keyword evidence="3" id="KW-0539">Nucleus</keyword>
<feature type="compositionally biased region" description="Basic and acidic residues" evidence="5">
    <location>
        <begin position="42"/>
        <end position="71"/>
    </location>
</feature>
<evidence type="ECO:0000256" key="3">
    <source>
        <dbReference type="ARBA" id="ARBA00023242"/>
    </source>
</evidence>
<dbReference type="PANTHER" id="PTHR15911">
    <property type="entry name" value="WW DOMAIN-CONTAINING ADAPTER PROTEIN WITH COILED-COIL"/>
    <property type="match status" value="1"/>
</dbReference>